<evidence type="ECO:0000259" key="3">
    <source>
        <dbReference type="Pfam" id="PF13472"/>
    </source>
</evidence>
<dbReference type="EMBL" id="JACHGK010000014">
    <property type="protein sequence ID" value="MBB6446853.1"/>
    <property type="molecule type" value="Genomic_DNA"/>
</dbReference>
<feature type="domain" description="SGNH hydrolase-type esterase" evidence="3">
    <location>
        <begin position="68"/>
        <end position="242"/>
    </location>
</feature>
<keyword evidence="2" id="KW-0472">Membrane</keyword>
<keyword evidence="2" id="KW-0812">Transmembrane</keyword>
<gene>
    <name evidence="4" type="ORF">HNR53_003518</name>
</gene>
<organism evidence="4 5">
    <name type="scientific">Bacillus benzoevorans</name>
    <dbReference type="NCBI Taxonomy" id="1456"/>
    <lineage>
        <taxon>Bacteria</taxon>
        <taxon>Bacillati</taxon>
        <taxon>Bacillota</taxon>
        <taxon>Bacilli</taxon>
        <taxon>Bacillales</taxon>
        <taxon>Bacillaceae</taxon>
        <taxon>Bacillus</taxon>
    </lineage>
</organism>
<evidence type="ECO:0000256" key="1">
    <source>
        <dbReference type="SAM" id="MobiDB-lite"/>
    </source>
</evidence>
<feature type="region of interest" description="Disordered" evidence="1">
    <location>
        <begin position="275"/>
        <end position="408"/>
    </location>
</feature>
<dbReference type="AlphaFoldDB" id="A0A7X0HU32"/>
<feature type="compositionally biased region" description="Pro residues" evidence="1">
    <location>
        <begin position="319"/>
        <end position="408"/>
    </location>
</feature>
<keyword evidence="5" id="KW-1185">Reference proteome</keyword>
<comment type="caution">
    <text evidence="4">The sequence shown here is derived from an EMBL/GenBank/DDBJ whole genome shotgun (WGS) entry which is preliminary data.</text>
</comment>
<feature type="transmembrane region" description="Helical" evidence="2">
    <location>
        <begin position="7"/>
        <end position="25"/>
    </location>
</feature>
<dbReference type="Pfam" id="PF13472">
    <property type="entry name" value="Lipase_GDSL_2"/>
    <property type="match status" value="1"/>
</dbReference>
<dbReference type="PANTHER" id="PTHR30383:SF5">
    <property type="entry name" value="SGNH HYDROLASE-TYPE ESTERASE DOMAIN-CONTAINING PROTEIN"/>
    <property type="match status" value="1"/>
</dbReference>
<dbReference type="CDD" id="cd00229">
    <property type="entry name" value="SGNH_hydrolase"/>
    <property type="match status" value="1"/>
</dbReference>
<protein>
    <submittedName>
        <fullName evidence="4">Lysophospholipase L1-like esterase</fullName>
    </submittedName>
</protein>
<dbReference type="PANTHER" id="PTHR30383">
    <property type="entry name" value="THIOESTERASE 1/PROTEASE 1/LYSOPHOSPHOLIPASE L1"/>
    <property type="match status" value="1"/>
</dbReference>
<dbReference type="InterPro" id="IPR013830">
    <property type="entry name" value="SGNH_hydro"/>
</dbReference>
<dbReference type="RefSeq" id="WP_184528238.1">
    <property type="nucleotide sequence ID" value="NZ_JACHGK010000014.1"/>
</dbReference>
<dbReference type="InterPro" id="IPR051532">
    <property type="entry name" value="Ester_Hydrolysis_Enzymes"/>
</dbReference>
<proteinExistence type="predicted"/>
<reference evidence="4 5" key="1">
    <citation type="submission" date="2020-08" db="EMBL/GenBank/DDBJ databases">
        <title>Genomic Encyclopedia of Type Strains, Phase IV (KMG-IV): sequencing the most valuable type-strain genomes for metagenomic binning, comparative biology and taxonomic classification.</title>
        <authorList>
            <person name="Goeker M."/>
        </authorList>
    </citation>
    <scope>NUCLEOTIDE SEQUENCE [LARGE SCALE GENOMIC DNA]</scope>
    <source>
        <strain evidence="4 5">DSM 5391</strain>
    </source>
</reference>
<dbReference type="InterPro" id="IPR036514">
    <property type="entry name" value="SGNH_hydro_sf"/>
</dbReference>
<dbReference type="GO" id="GO:0004622">
    <property type="term" value="F:phosphatidylcholine lysophospholipase activity"/>
    <property type="evidence" value="ECO:0007669"/>
    <property type="project" value="TreeGrafter"/>
</dbReference>
<evidence type="ECO:0000256" key="2">
    <source>
        <dbReference type="SAM" id="Phobius"/>
    </source>
</evidence>
<dbReference type="Gene3D" id="3.40.50.1110">
    <property type="entry name" value="SGNH hydrolase"/>
    <property type="match status" value="1"/>
</dbReference>
<evidence type="ECO:0000313" key="5">
    <source>
        <dbReference type="Proteomes" id="UP000531594"/>
    </source>
</evidence>
<feature type="compositionally biased region" description="Basic and acidic residues" evidence="1">
    <location>
        <begin position="304"/>
        <end position="318"/>
    </location>
</feature>
<dbReference type="SUPFAM" id="SSF52266">
    <property type="entry name" value="SGNH hydrolase"/>
    <property type="match status" value="1"/>
</dbReference>
<keyword evidence="2" id="KW-1133">Transmembrane helix</keyword>
<sequence length="408" mass="44570">MGKKIAFLLFVVFSIVIVLIGNKYYQDKINSQTESAQAALEKQQKIADREKKKEAEEKGPWMDKNWYAIGDSITADNQYQSIVKQELGFQTVRTDAIAGQSIKTMADYVTPEALKGMNLITLFGGTNDFGHNSLLGTIADDQNTPTFYGELKMVTEKIIAAKEKDAVIVFLTPLKRGVFDTEPLYTEPNASGNTLEDYVNAIREVAELYGIPLIDLYEKSGFNEETFAKWTVDNLHPNDIGYGKISKVMIQELKTIKPGTGGAYVPVKPNNEVKNEAEIKAKEEPDTETKKEPESKANSAANKVKTEEKSQKKTETKPVPKPTPKPTPKPAPAPEPTPEPAPAPKPEPKPEPAPVPEPKPAPTPEPTPEPEPAPEPTPEPTPPVTVPEPEPAPPVSVPDPVPAPEPAV</sequence>
<evidence type="ECO:0000313" key="4">
    <source>
        <dbReference type="EMBL" id="MBB6446853.1"/>
    </source>
</evidence>
<dbReference type="Proteomes" id="UP000531594">
    <property type="component" value="Unassembled WGS sequence"/>
</dbReference>
<accession>A0A7X0HU32</accession>
<feature type="compositionally biased region" description="Basic and acidic residues" evidence="1">
    <location>
        <begin position="275"/>
        <end position="295"/>
    </location>
</feature>
<name>A0A7X0HU32_9BACI</name>